<reference evidence="1" key="2">
    <citation type="journal article" date="2014" name="Genome Biol. Evol.">
        <title>Settling down: the genome of Serratia symbiotica from the aphid Cinara tujafilina zooms in on the process of accommodation to a cooperative intracellular life.</title>
        <authorList>
            <person name="Manzano-Marin A."/>
            <person name="Latorre A."/>
        </authorList>
    </citation>
    <scope>NUCLEOTIDE SEQUENCE</scope>
    <source>
        <strain evidence="1">SCt-VLC</strain>
    </source>
</reference>
<gene>
    <name evidence="1" type="ORF">SCTVLC_2038</name>
    <name evidence="2" type="ORF">SCTVLC_2320</name>
</gene>
<dbReference type="EMBL" id="FR904240">
    <property type="protein sequence ID" value="CDG48963.1"/>
    <property type="molecule type" value="Genomic_DNA"/>
</dbReference>
<name>A0A068RCI4_9GAMM</name>
<organism evidence="1">
    <name type="scientific">Serratia symbiotica SCt-VLC</name>
    <dbReference type="NCBI Taxonomy" id="1347341"/>
    <lineage>
        <taxon>Bacteria</taxon>
        <taxon>Pseudomonadati</taxon>
        <taxon>Pseudomonadota</taxon>
        <taxon>Gammaproteobacteria</taxon>
        <taxon>Enterobacterales</taxon>
        <taxon>Yersiniaceae</taxon>
        <taxon>Serratia</taxon>
        <taxon>Serratia symbiotica</taxon>
    </lineage>
</organism>
<accession>A0A068RCI4</accession>
<protein>
    <submittedName>
        <fullName evidence="1">Uncharacterized protein</fullName>
    </submittedName>
</protein>
<evidence type="ECO:0000313" key="1">
    <source>
        <dbReference type="EMBL" id="CDG48711.1"/>
    </source>
</evidence>
<evidence type="ECO:0000313" key="2">
    <source>
        <dbReference type="EMBL" id="CDG48963.1"/>
    </source>
</evidence>
<proteinExistence type="predicted"/>
<dbReference type="EMBL" id="FR904237">
    <property type="protein sequence ID" value="CDG48711.1"/>
    <property type="molecule type" value="Genomic_DNA"/>
</dbReference>
<sequence>MDNDPTIPLYPQEYVSTLLSRIAELEASETKLIEERDHAEDALSDMFEAATGERPEWSNWFGFRDAVDVVANRHDESNYPEIPEGCVVVPLVPTTEMIAAAMNSIDVTFDDDDYIFVHHDTIYAAMLAAAPKLDGCK</sequence>
<dbReference type="AlphaFoldDB" id="A0A068RCI4"/>
<reference evidence="1" key="1">
    <citation type="submission" date="2013-06" db="EMBL/GenBank/DDBJ databases">
        <authorList>
            <person name="Mazano-Marin A."/>
        </authorList>
    </citation>
    <scope>NUCLEOTIDE SEQUENCE</scope>
    <source>
        <strain evidence="1">SCt-VLC</strain>
    </source>
</reference>